<organism evidence="1 2">
    <name type="scientific">Calothrix parasitica NIES-267</name>
    <dbReference type="NCBI Taxonomy" id="1973488"/>
    <lineage>
        <taxon>Bacteria</taxon>
        <taxon>Bacillati</taxon>
        <taxon>Cyanobacteriota</taxon>
        <taxon>Cyanophyceae</taxon>
        <taxon>Nostocales</taxon>
        <taxon>Calotrichaceae</taxon>
        <taxon>Calothrix</taxon>
    </lineage>
</organism>
<dbReference type="OrthoDB" id="512398at2"/>
<dbReference type="AlphaFoldDB" id="A0A1Z4M0E3"/>
<gene>
    <name evidence="1" type="ORF">NIES267_64530</name>
</gene>
<protein>
    <recommendedName>
        <fullName evidence="3">Xylose isomerase-like TIM barrel domain-containing protein</fullName>
    </recommendedName>
</protein>
<keyword evidence="2" id="KW-1185">Reference proteome</keyword>
<sequence length="236" mass="27662">MLGLSITAIGLRPFTECLNIFRQLQKPLQLDFLELAIGSNCSTDFDYSEIPLILHDSCLYQDGIRKRLNLLRPKSWNVYAKFAAINDVRVLSLHPPRRNDCTLKELETALLQLEKFIKIPVYIEVMPTEDYWCSSMETLVNHPLLIDVSHILIWYKGDINLTQQTCLKLLNSNQVGEIHLSHNQGKADTHDLIPTDIWFNDLIQEWKQNYFVTFESLPTNYSEHERLDKRRYRKKV</sequence>
<evidence type="ECO:0000313" key="1">
    <source>
        <dbReference type="EMBL" id="BAY86942.1"/>
    </source>
</evidence>
<reference evidence="1 2" key="1">
    <citation type="submission" date="2017-06" db="EMBL/GenBank/DDBJ databases">
        <title>Genome sequencing of cyanobaciteial culture collection at National Institute for Environmental Studies (NIES).</title>
        <authorList>
            <person name="Hirose Y."/>
            <person name="Shimura Y."/>
            <person name="Fujisawa T."/>
            <person name="Nakamura Y."/>
            <person name="Kawachi M."/>
        </authorList>
    </citation>
    <scope>NUCLEOTIDE SEQUENCE [LARGE SCALE GENOMIC DNA]</scope>
    <source>
        <strain evidence="1 2">NIES-267</strain>
    </source>
</reference>
<name>A0A1Z4M0E3_9CYAN</name>
<dbReference type="Proteomes" id="UP000218418">
    <property type="component" value="Chromosome"/>
</dbReference>
<accession>A0A1Z4M0E3</accession>
<dbReference type="EMBL" id="AP018227">
    <property type="protein sequence ID" value="BAY86942.1"/>
    <property type="molecule type" value="Genomic_DNA"/>
</dbReference>
<proteinExistence type="predicted"/>
<evidence type="ECO:0000313" key="2">
    <source>
        <dbReference type="Proteomes" id="UP000218418"/>
    </source>
</evidence>
<evidence type="ECO:0008006" key="3">
    <source>
        <dbReference type="Google" id="ProtNLM"/>
    </source>
</evidence>